<evidence type="ECO:0000256" key="1">
    <source>
        <dbReference type="PROSITE-ProRule" id="PRU00339"/>
    </source>
</evidence>
<evidence type="ECO:0008006" key="6">
    <source>
        <dbReference type="Google" id="ProtNLM"/>
    </source>
</evidence>
<gene>
    <name evidence="4" type="ORF">JI749_06120</name>
</gene>
<proteinExistence type="predicted"/>
<dbReference type="PROSITE" id="PS50005">
    <property type="entry name" value="TPR"/>
    <property type="match status" value="1"/>
</dbReference>
<evidence type="ECO:0000313" key="5">
    <source>
        <dbReference type="Proteomes" id="UP000595460"/>
    </source>
</evidence>
<sequence length="353" mass="36736">MQLTALLRRGRTALCTVAVALGITLPGMAAQTTPMPPGELSGLTLTNAAPARIHVAQAQDTAQLLVRIQQLEEQLRLQSGQIDGLTFQLTQLQELLNRMQQDNESRFQAIEGGAGPKPDAATSAGGAAQPGTLPQSPGAATSPADPNAVPVDANGIPLTEIPEQGVQPLPGEAEFDPTFNDGSATVGESADPLVGTGAQGGVDLTTGQPLDLSYDPAAANSGNPDADAQFAAGYDALTKGDYAFAEDQFSQYIELYPDSAQATDAASFLGDVLIARAAYDEAAEVLLNAFQKAPDSKQAPDLLLKLGMSLSGAGERETACRTFAEIDKRYTALEPAFVTRLGEEKTRAECPPA</sequence>
<dbReference type="Pfam" id="PF13174">
    <property type="entry name" value="TPR_6"/>
    <property type="match status" value="1"/>
</dbReference>
<feature type="chain" id="PRO_5046247954" description="Cell division coordinator CpoB" evidence="3">
    <location>
        <begin position="30"/>
        <end position="353"/>
    </location>
</feature>
<accession>A0ABX7BYZ5</accession>
<feature type="region of interest" description="Disordered" evidence="2">
    <location>
        <begin position="109"/>
        <end position="187"/>
    </location>
</feature>
<dbReference type="Gene3D" id="1.25.40.10">
    <property type="entry name" value="Tetratricopeptide repeat domain"/>
    <property type="match status" value="1"/>
</dbReference>
<organism evidence="4 5">
    <name type="scientific">Devosia oryziradicis</name>
    <dbReference type="NCBI Taxonomy" id="2801335"/>
    <lineage>
        <taxon>Bacteria</taxon>
        <taxon>Pseudomonadati</taxon>
        <taxon>Pseudomonadota</taxon>
        <taxon>Alphaproteobacteria</taxon>
        <taxon>Hyphomicrobiales</taxon>
        <taxon>Devosiaceae</taxon>
        <taxon>Devosia</taxon>
    </lineage>
</organism>
<dbReference type="EMBL" id="CP068047">
    <property type="protein sequence ID" value="QQR37185.1"/>
    <property type="molecule type" value="Genomic_DNA"/>
</dbReference>
<dbReference type="Proteomes" id="UP000595460">
    <property type="component" value="Chromosome"/>
</dbReference>
<keyword evidence="3" id="KW-0732">Signal</keyword>
<evidence type="ECO:0000256" key="2">
    <source>
        <dbReference type="SAM" id="MobiDB-lite"/>
    </source>
</evidence>
<keyword evidence="1" id="KW-0802">TPR repeat</keyword>
<feature type="repeat" description="TPR" evidence="1">
    <location>
        <begin position="226"/>
        <end position="259"/>
    </location>
</feature>
<evidence type="ECO:0000256" key="3">
    <source>
        <dbReference type="SAM" id="SignalP"/>
    </source>
</evidence>
<feature type="signal peptide" evidence="3">
    <location>
        <begin position="1"/>
        <end position="29"/>
    </location>
</feature>
<name>A0ABX7BYZ5_9HYPH</name>
<dbReference type="InterPro" id="IPR011990">
    <property type="entry name" value="TPR-like_helical_dom_sf"/>
</dbReference>
<dbReference type="InterPro" id="IPR019734">
    <property type="entry name" value="TPR_rpt"/>
</dbReference>
<evidence type="ECO:0000313" key="4">
    <source>
        <dbReference type="EMBL" id="QQR37185.1"/>
    </source>
</evidence>
<dbReference type="RefSeq" id="WP_201660819.1">
    <property type="nucleotide sequence ID" value="NZ_CP068047.1"/>
</dbReference>
<keyword evidence="5" id="KW-1185">Reference proteome</keyword>
<dbReference type="SUPFAM" id="SSF48452">
    <property type="entry name" value="TPR-like"/>
    <property type="match status" value="1"/>
</dbReference>
<reference evidence="4 5" key="1">
    <citation type="submission" date="2021-01" db="EMBL/GenBank/DDBJ databases">
        <title>Genome seq and assembly of Devosia sp. G19.</title>
        <authorList>
            <person name="Chhetri G."/>
        </authorList>
    </citation>
    <scope>NUCLEOTIDE SEQUENCE [LARGE SCALE GENOMIC DNA]</scope>
    <source>
        <strain evidence="4 5">G19</strain>
    </source>
</reference>
<protein>
    <recommendedName>
        <fullName evidence="6">Cell division coordinator CpoB</fullName>
    </recommendedName>
</protein>